<keyword evidence="3 8" id="KW-0694">RNA-binding</keyword>
<dbReference type="GO" id="GO:0019843">
    <property type="term" value="F:rRNA binding"/>
    <property type="evidence" value="ECO:0007669"/>
    <property type="project" value="UniProtKB-UniRule"/>
</dbReference>
<dbReference type="GO" id="GO:0006412">
    <property type="term" value="P:translation"/>
    <property type="evidence" value="ECO:0007669"/>
    <property type="project" value="UniProtKB-UniRule"/>
</dbReference>
<gene>
    <name evidence="8" type="primary">rpsC</name>
    <name evidence="11" type="ORF">A3C93_00705</name>
</gene>
<dbReference type="CDD" id="cd02412">
    <property type="entry name" value="KH-II_30S_S3"/>
    <property type="match status" value="1"/>
</dbReference>
<dbReference type="AlphaFoldDB" id="A0A1G2DGR9"/>
<keyword evidence="2 8" id="KW-0699">rRNA-binding</keyword>
<organism evidence="11 12">
    <name type="scientific">Candidatus Lloydbacteria bacterium RIFCSPHIGHO2_02_FULL_54_17</name>
    <dbReference type="NCBI Taxonomy" id="1798664"/>
    <lineage>
        <taxon>Bacteria</taxon>
        <taxon>Candidatus Lloydiibacteriota</taxon>
    </lineage>
</organism>
<name>A0A1G2DGR9_9BACT</name>
<dbReference type="GO" id="GO:0003735">
    <property type="term" value="F:structural constituent of ribosome"/>
    <property type="evidence" value="ECO:0007669"/>
    <property type="project" value="InterPro"/>
</dbReference>
<dbReference type="SUPFAM" id="SSF54821">
    <property type="entry name" value="Ribosomal protein S3 C-terminal domain"/>
    <property type="match status" value="1"/>
</dbReference>
<dbReference type="PANTHER" id="PTHR11760:SF19">
    <property type="entry name" value="SMALL RIBOSOMAL SUBUNIT PROTEIN US3C"/>
    <property type="match status" value="1"/>
</dbReference>
<dbReference type="InterPro" id="IPR009019">
    <property type="entry name" value="KH_sf_prok-type"/>
</dbReference>
<evidence type="ECO:0000313" key="12">
    <source>
        <dbReference type="Proteomes" id="UP000178636"/>
    </source>
</evidence>
<dbReference type="PROSITE" id="PS00548">
    <property type="entry name" value="RIBOSOMAL_S3"/>
    <property type="match status" value="1"/>
</dbReference>
<dbReference type="EMBL" id="MHLO01000023">
    <property type="protein sequence ID" value="OGZ12161.1"/>
    <property type="molecule type" value="Genomic_DNA"/>
</dbReference>
<dbReference type="HAMAP" id="MF_01309_B">
    <property type="entry name" value="Ribosomal_uS3_B"/>
    <property type="match status" value="1"/>
</dbReference>
<dbReference type="Gene3D" id="3.30.1140.32">
    <property type="entry name" value="Ribosomal protein S3, C-terminal domain"/>
    <property type="match status" value="1"/>
</dbReference>
<protein>
    <recommendedName>
        <fullName evidence="7 8">Small ribosomal subunit protein uS3</fullName>
    </recommendedName>
</protein>
<dbReference type="PROSITE" id="PS50823">
    <property type="entry name" value="KH_TYPE_2"/>
    <property type="match status" value="1"/>
</dbReference>
<dbReference type="InterPro" id="IPR018280">
    <property type="entry name" value="Ribosomal_uS3_CS"/>
</dbReference>
<evidence type="ECO:0000256" key="1">
    <source>
        <dbReference type="ARBA" id="ARBA00010761"/>
    </source>
</evidence>
<evidence type="ECO:0000313" key="11">
    <source>
        <dbReference type="EMBL" id="OGZ12161.1"/>
    </source>
</evidence>
<dbReference type="GO" id="GO:0022627">
    <property type="term" value="C:cytosolic small ribosomal subunit"/>
    <property type="evidence" value="ECO:0007669"/>
    <property type="project" value="TreeGrafter"/>
</dbReference>
<dbReference type="PANTHER" id="PTHR11760">
    <property type="entry name" value="30S/40S RIBOSOMAL PROTEIN S3"/>
    <property type="match status" value="1"/>
</dbReference>
<evidence type="ECO:0000259" key="10">
    <source>
        <dbReference type="PROSITE" id="PS50823"/>
    </source>
</evidence>
<keyword evidence="5 8" id="KW-0687">Ribonucleoprotein</keyword>
<comment type="similarity">
    <text evidence="1 8 9">Belongs to the universal ribosomal protein uS3 family.</text>
</comment>
<dbReference type="InterPro" id="IPR001351">
    <property type="entry name" value="Ribosomal_uS3_C"/>
</dbReference>
<evidence type="ECO:0000256" key="7">
    <source>
        <dbReference type="ARBA" id="ARBA00035257"/>
    </source>
</evidence>
<accession>A0A1G2DGR9</accession>
<dbReference type="Pfam" id="PF00189">
    <property type="entry name" value="Ribosomal_S3_C"/>
    <property type="match status" value="1"/>
</dbReference>
<dbReference type="Gene3D" id="3.30.300.20">
    <property type="match status" value="1"/>
</dbReference>
<dbReference type="Proteomes" id="UP000178636">
    <property type="component" value="Unassembled WGS sequence"/>
</dbReference>
<evidence type="ECO:0000256" key="9">
    <source>
        <dbReference type="RuleBase" id="RU003624"/>
    </source>
</evidence>
<evidence type="ECO:0000256" key="5">
    <source>
        <dbReference type="ARBA" id="ARBA00023274"/>
    </source>
</evidence>
<evidence type="ECO:0000256" key="3">
    <source>
        <dbReference type="ARBA" id="ARBA00022884"/>
    </source>
</evidence>
<dbReference type="InterPro" id="IPR057258">
    <property type="entry name" value="Ribosomal_uS3"/>
</dbReference>
<evidence type="ECO:0000256" key="4">
    <source>
        <dbReference type="ARBA" id="ARBA00022980"/>
    </source>
</evidence>
<evidence type="ECO:0000256" key="8">
    <source>
        <dbReference type="HAMAP-Rule" id="MF_01309"/>
    </source>
</evidence>
<dbReference type="NCBIfam" id="TIGR01009">
    <property type="entry name" value="rpsC_bact"/>
    <property type="match status" value="1"/>
</dbReference>
<dbReference type="SUPFAM" id="SSF54814">
    <property type="entry name" value="Prokaryotic type KH domain (KH-domain type II)"/>
    <property type="match status" value="1"/>
</dbReference>
<comment type="subunit">
    <text evidence="8">Part of the 30S ribosomal subunit. Forms a tight complex with proteins S10 and S14.</text>
</comment>
<dbReference type="InterPro" id="IPR015946">
    <property type="entry name" value="KH_dom-like_a/b"/>
</dbReference>
<keyword evidence="4 8" id="KW-0689">Ribosomal protein</keyword>
<dbReference type="InterPro" id="IPR005704">
    <property type="entry name" value="Ribosomal_uS3_bac-typ"/>
</dbReference>
<proteinExistence type="inferred from homology"/>
<dbReference type="InterPro" id="IPR036419">
    <property type="entry name" value="Ribosomal_S3_C_sf"/>
</dbReference>
<feature type="domain" description="KH type-2" evidence="10">
    <location>
        <begin position="39"/>
        <end position="114"/>
    </location>
</feature>
<comment type="caution">
    <text evidence="11">The sequence shown here is derived from an EMBL/GenBank/DDBJ whole genome shotgun (WGS) entry which is preliminary data.</text>
</comment>
<dbReference type="GO" id="GO:0003729">
    <property type="term" value="F:mRNA binding"/>
    <property type="evidence" value="ECO:0007669"/>
    <property type="project" value="UniProtKB-UniRule"/>
</dbReference>
<dbReference type="InterPro" id="IPR004044">
    <property type="entry name" value="KH_dom_type_2"/>
</dbReference>
<dbReference type="FunFam" id="3.30.300.20:FF:000001">
    <property type="entry name" value="30S ribosomal protein S3"/>
    <property type="match status" value="1"/>
</dbReference>
<comment type="function">
    <text evidence="6 8">Binds the lower part of the 30S subunit head. Binds mRNA in the 70S ribosome, positioning it for translation.</text>
</comment>
<evidence type="ECO:0000256" key="6">
    <source>
        <dbReference type="ARBA" id="ARBA00024998"/>
    </source>
</evidence>
<sequence length="231" mass="26460">MPHHVHPYAHRIGTLRDWKSRWIAFGAEYQKYLKGDVLLREYLVKRLRGMHVSDIAMERNDKTWKVVIKTARPGLIIGRSGEGAVKLKDEILSRLARWKIPHPKDIKLEIEEVRSPESNAAIVGAMVAEGLEKRMPFKRVIKQMLEKVMANRDVKGARIAIAGRLGGADMSRREHVRAGNIPLQTIRADVDFARERAYLPYGVIGIQVWIYKGEVFAEKPKSGLRREPNIR</sequence>
<dbReference type="STRING" id="1798664.A3C93_00705"/>
<evidence type="ECO:0000256" key="2">
    <source>
        <dbReference type="ARBA" id="ARBA00022730"/>
    </source>
</evidence>
<reference evidence="11 12" key="1">
    <citation type="journal article" date="2016" name="Nat. Commun.">
        <title>Thousands of microbial genomes shed light on interconnected biogeochemical processes in an aquifer system.</title>
        <authorList>
            <person name="Anantharaman K."/>
            <person name="Brown C.T."/>
            <person name="Hug L.A."/>
            <person name="Sharon I."/>
            <person name="Castelle C.J."/>
            <person name="Probst A.J."/>
            <person name="Thomas B.C."/>
            <person name="Singh A."/>
            <person name="Wilkins M.J."/>
            <person name="Karaoz U."/>
            <person name="Brodie E.L."/>
            <person name="Williams K.H."/>
            <person name="Hubbard S.S."/>
            <person name="Banfield J.F."/>
        </authorList>
    </citation>
    <scope>NUCLEOTIDE SEQUENCE [LARGE SCALE GENOMIC DNA]</scope>
</reference>
<dbReference type="Pfam" id="PF07650">
    <property type="entry name" value="KH_2"/>
    <property type="match status" value="1"/>
</dbReference>